<dbReference type="SFLD" id="SFLDG01086">
    <property type="entry name" value="elongater_protein-like"/>
    <property type="match status" value="1"/>
</dbReference>
<keyword evidence="5" id="KW-0408">Iron</keyword>
<keyword evidence="6" id="KW-0411">Iron-sulfur</keyword>
<dbReference type="SFLD" id="SFLDS00029">
    <property type="entry name" value="Radical_SAM"/>
    <property type="match status" value="1"/>
</dbReference>
<sequence>MSLEINKKRYRDFDSYMKEKFQKKIIKLPLDGGFTCPNRDGSLSKEGCIFCSEAGSGEWTFGKKSIQDQISHQKARLSKEGRVEAYLGYFQNFTNTYGEVARLRKIYYEALSADDVIGLAIATRADCLSDEVLDLLEEINEKYFLVVELGMQSVNDRTLKLINRGYDHETFNLGLRKLKDRGIKVLVHMIVGLPYENFDDYMKDIAYINEAFVWGIKIHNLYIEKASRFEKFYQEKGLAYSMDMAEYVKIVVEIIRKLRPEIVINRLTGDGINDKIAYPLWSKNKAKILTSIDKMMKDKNFRQGDLWKEN</sequence>
<feature type="domain" description="Radical SAM core" evidence="7">
    <location>
        <begin position="20"/>
        <end position="261"/>
    </location>
</feature>
<dbReference type="GO" id="GO:0003824">
    <property type="term" value="F:catalytic activity"/>
    <property type="evidence" value="ECO:0007669"/>
    <property type="project" value="InterPro"/>
</dbReference>
<keyword evidence="4" id="KW-0479">Metal-binding</keyword>
<evidence type="ECO:0000313" key="9">
    <source>
        <dbReference type="Proteomes" id="UP000029579"/>
    </source>
</evidence>
<organism evidence="8 9">
    <name type="scientific">Anaerococcus lactolyticus S7-1-13</name>
    <dbReference type="NCBI Taxonomy" id="1284686"/>
    <lineage>
        <taxon>Bacteria</taxon>
        <taxon>Bacillati</taxon>
        <taxon>Bacillota</taxon>
        <taxon>Tissierellia</taxon>
        <taxon>Tissierellales</taxon>
        <taxon>Peptoniphilaceae</taxon>
        <taxon>Anaerococcus</taxon>
    </lineage>
</organism>
<comment type="cofactor">
    <cofactor evidence="1">
        <name>[4Fe-4S] cluster</name>
        <dbReference type="ChEBI" id="CHEBI:49883"/>
    </cofactor>
</comment>
<evidence type="ECO:0000256" key="2">
    <source>
        <dbReference type="ARBA" id="ARBA00022485"/>
    </source>
</evidence>
<evidence type="ECO:0000256" key="6">
    <source>
        <dbReference type="ARBA" id="ARBA00023014"/>
    </source>
</evidence>
<evidence type="ECO:0000256" key="4">
    <source>
        <dbReference type="ARBA" id="ARBA00022723"/>
    </source>
</evidence>
<dbReference type="NCBIfam" id="TIGR01212">
    <property type="entry name" value="TIGR01212 family radical SAM protein"/>
    <property type="match status" value="1"/>
</dbReference>
<dbReference type="Proteomes" id="UP000029579">
    <property type="component" value="Unassembled WGS sequence"/>
</dbReference>
<dbReference type="PANTHER" id="PTHR11135:SF1">
    <property type="entry name" value="PROTEIN YHCC"/>
    <property type="match status" value="1"/>
</dbReference>
<dbReference type="InterPro" id="IPR005911">
    <property type="entry name" value="YhcC-like"/>
</dbReference>
<protein>
    <submittedName>
        <fullName evidence="8">Coproporphyrinogen III oxidase</fullName>
    </submittedName>
</protein>
<dbReference type="OrthoDB" id="9801689at2"/>
<keyword evidence="2" id="KW-0004">4Fe-4S</keyword>
<evidence type="ECO:0000256" key="1">
    <source>
        <dbReference type="ARBA" id="ARBA00001966"/>
    </source>
</evidence>
<evidence type="ECO:0000256" key="5">
    <source>
        <dbReference type="ARBA" id="ARBA00023004"/>
    </source>
</evidence>
<dbReference type="RefSeq" id="WP_037327968.1">
    <property type="nucleotide sequence ID" value="NZ_JRMW01000036.1"/>
</dbReference>
<dbReference type="InterPro" id="IPR058240">
    <property type="entry name" value="rSAM_sf"/>
</dbReference>
<dbReference type="SUPFAM" id="SSF102114">
    <property type="entry name" value="Radical SAM enzymes"/>
    <property type="match status" value="1"/>
</dbReference>
<dbReference type="CDD" id="cd01335">
    <property type="entry name" value="Radical_SAM"/>
    <property type="match status" value="1"/>
</dbReference>
<comment type="caution">
    <text evidence="8">The sequence shown here is derived from an EMBL/GenBank/DDBJ whole genome shotgun (WGS) entry which is preliminary data.</text>
</comment>
<dbReference type="InterPro" id="IPR023404">
    <property type="entry name" value="rSAM_horseshoe"/>
</dbReference>
<evidence type="ECO:0000256" key="3">
    <source>
        <dbReference type="ARBA" id="ARBA00022691"/>
    </source>
</evidence>
<keyword evidence="3" id="KW-0949">S-adenosyl-L-methionine</keyword>
<dbReference type="eggNOG" id="COG1242">
    <property type="taxonomic scope" value="Bacteria"/>
</dbReference>
<name>A0A095X210_9FIRM</name>
<accession>A0A095X210</accession>
<dbReference type="Gene3D" id="3.80.30.20">
    <property type="entry name" value="tm_1862 like domain"/>
    <property type="match status" value="1"/>
</dbReference>
<evidence type="ECO:0000313" key="8">
    <source>
        <dbReference type="EMBL" id="KGF03863.1"/>
    </source>
</evidence>
<dbReference type="InterPro" id="IPR032432">
    <property type="entry name" value="Radical_SAM_C"/>
</dbReference>
<dbReference type="Pfam" id="PF04055">
    <property type="entry name" value="Radical_SAM"/>
    <property type="match status" value="1"/>
</dbReference>
<dbReference type="PROSITE" id="PS51918">
    <property type="entry name" value="RADICAL_SAM"/>
    <property type="match status" value="1"/>
</dbReference>
<dbReference type="InterPro" id="IPR006638">
    <property type="entry name" value="Elp3/MiaA/NifB-like_rSAM"/>
</dbReference>
<dbReference type="GO" id="GO:0046872">
    <property type="term" value="F:metal ion binding"/>
    <property type="evidence" value="ECO:0007669"/>
    <property type="project" value="UniProtKB-KW"/>
</dbReference>
<dbReference type="InterPro" id="IPR007197">
    <property type="entry name" value="rSAM"/>
</dbReference>
<dbReference type="SFLD" id="SFLDG01091">
    <property type="entry name" value="uncharacterized_CHP01210-like"/>
    <property type="match status" value="1"/>
</dbReference>
<dbReference type="GO" id="GO:0051539">
    <property type="term" value="F:4 iron, 4 sulfur cluster binding"/>
    <property type="evidence" value="ECO:0007669"/>
    <property type="project" value="UniProtKB-KW"/>
</dbReference>
<dbReference type="Pfam" id="PF16199">
    <property type="entry name" value="Radical_SAM_C"/>
    <property type="match status" value="1"/>
</dbReference>
<dbReference type="EMBL" id="JRMW01000036">
    <property type="protein sequence ID" value="KGF03863.1"/>
    <property type="molecule type" value="Genomic_DNA"/>
</dbReference>
<dbReference type="AlphaFoldDB" id="A0A095X210"/>
<dbReference type="InterPro" id="IPR039661">
    <property type="entry name" value="ELP3"/>
</dbReference>
<dbReference type="SMART" id="SM00729">
    <property type="entry name" value="Elp3"/>
    <property type="match status" value="1"/>
</dbReference>
<proteinExistence type="predicted"/>
<reference evidence="8 9" key="1">
    <citation type="submission" date="2014-07" db="EMBL/GenBank/DDBJ databases">
        <authorList>
            <person name="McCorrison J."/>
            <person name="Sanka R."/>
            <person name="Torralba M."/>
            <person name="Gillis M."/>
            <person name="Haft D.H."/>
            <person name="Methe B."/>
            <person name="Sutton G."/>
            <person name="Nelson K.E."/>
        </authorList>
    </citation>
    <scope>NUCLEOTIDE SEQUENCE [LARGE SCALE GENOMIC DNA]</scope>
    <source>
        <strain evidence="8 9">S7-1-13</strain>
    </source>
</reference>
<dbReference type="PANTHER" id="PTHR11135">
    <property type="entry name" value="HISTONE ACETYLTRANSFERASE-RELATED"/>
    <property type="match status" value="1"/>
</dbReference>
<gene>
    <name evidence="8" type="ORF">HMPREF1630_06005</name>
</gene>
<evidence type="ECO:0000259" key="7">
    <source>
        <dbReference type="PROSITE" id="PS51918"/>
    </source>
</evidence>